<dbReference type="InterPro" id="IPR000073">
    <property type="entry name" value="AB_hydrolase_1"/>
</dbReference>
<feature type="domain" description="AB hydrolase-1" evidence="2">
    <location>
        <begin position="19"/>
        <end position="223"/>
    </location>
</feature>
<dbReference type="SUPFAM" id="SSF53474">
    <property type="entry name" value="alpha/beta-Hydrolases"/>
    <property type="match status" value="1"/>
</dbReference>
<dbReference type="AlphaFoldDB" id="A0A8X8GIR2"/>
<keyword evidence="3" id="KW-0378">Hydrolase</keyword>
<dbReference type="Proteomes" id="UP000887320">
    <property type="component" value="Unassembled WGS sequence"/>
</dbReference>
<evidence type="ECO:0000256" key="1">
    <source>
        <dbReference type="PIRSR" id="PIRSR017388-1"/>
    </source>
</evidence>
<evidence type="ECO:0000259" key="2">
    <source>
        <dbReference type="Pfam" id="PF12697"/>
    </source>
</evidence>
<sequence>MLKLRQPKPLFLKASQRAVLLLHAYTSTVQDMKALAKFLHKHGYTCYAPSYAGHGLTIEEFLNYTTDDWWQDAYNAYQLLENQGYKHIAVIGVSLGAILSLKLTEHFPIDACISMSAPQDRSVNDLFKRLEHYAEYLHQFQNSNVELDLKSLENKAAIQLQAFHQFVAATISNASLIRAPIFLLYGELDDAHYQSSAQTIYNHVNSTKKQIKSYPNTGHLMTLGKDQTQLFGDILDFLDQHHPIQA</sequence>
<dbReference type="Gene3D" id="3.40.50.1820">
    <property type="entry name" value="alpha/beta hydrolase"/>
    <property type="match status" value="1"/>
</dbReference>
<dbReference type="Pfam" id="PF12697">
    <property type="entry name" value="Abhydrolase_6"/>
    <property type="match status" value="1"/>
</dbReference>
<dbReference type="InterPro" id="IPR029058">
    <property type="entry name" value="AB_hydrolase_fold"/>
</dbReference>
<dbReference type="PANTHER" id="PTHR11614">
    <property type="entry name" value="PHOSPHOLIPASE-RELATED"/>
    <property type="match status" value="1"/>
</dbReference>
<accession>A0A8X8GIR2</accession>
<dbReference type="PIRSF" id="PIRSF017388">
    <property type="entry name" value="Esterase_lipase"/>
    <property type="match status" value="1"/>
</dbReference>
<proteinExistence type="predicted"/>
<feature type="active site" description="Nucleophile" evidence="1">
    <location>
        <position position="94"/>
    </location>
</feature>
<feature type="active site" description="Charge relay system" evidence="1">
    <location>
        <position position="219"/>
    </location>
</feature>
<dbReference type="InterPro" id="IPR012354">
    <property type="entry name" value="Esterase_lipase"/>
</dbReference>
<reference evidence="3" key="1">
    <citation type="submission" date="2021-07" db="EMBL/GenBank/DDBJ databases">
        <authorList>
            <person name="Fernandez M."/>
            <person name="Pereira P."/>
            <person name="Torres Tejerizo G.A."/>
            <person name="Gonzalez P."/>
            <person name="Agostini E."/>
        </authorList>
    </citation>
    <scope>NUCLEOTIDE SEQUENCE</scope>
    <source>
        <strain evidence="3">SFC 500-1A</strain>
    </source>
</reference>
<organism evidence="3 4">
    <name type="scientific">Acinetobacter guillouiae</name>
    <name type="common">Acinetobacter genomosp. 11</name>
    <dbReference type="NCBI Taxonomy" id="106649"/>
    <lineage>
        <taxon>Bacteria</taxon>
        <taxon>Pseudomonadati</taxon>
        <taxon>Pseudomonadota</taxon>
        <taxon>Gammaproteobacteria</taxon>
        <taxon>Moraxellales</taxon>
        <taxon>Moraxellaceae</taxon>
        <taxon>Acinetobacter</taxon>
    </lineage>
</organism>
<evidence type="ECO:0000313" key="4">
    <source>
        <dbReference type="Proteomes" id="UP000887320"/>
    </source>
</evidence>
<evidence type="ECO:0000313" key="3">
    <source>
        <dbReference type="EMBL" id="MCF0267002.1"/>
    </source>
</evidence>
<feature type="active site" description="Charge relay system" evidence="1">
    <location>
        <position position="189"/>
    </location>
</feature>
<dbReference type="RefSeq" id="WP_234624336.1">
    <property type="nucleotide sequence ID" value="NZ_JAHWXT010000012.1"/>
</dbReference>
<dbReference type="GO" id="GO:0052689">
    <property type="term" value="F:carboxylic ester hydrolase activity"/>
    <property type="evidence" value="ECO:0007669"/>
    <property type="project" value="InterPro"/>
</dbReference>
<protein>
    <submittedName>
        <fullName evidence="3">Alpha/beta fold hydrolase</fullName>
    </submittedName>
</protein>
<gene>
    <name evidence="3" type="ORF">KW868_21385</name>
</gene>
<dbReference type="InterPro" id="IPR051044">
    <property type="entry name" value="MAG_DAG_Lipase"/>
</dbReference>
<name>A0A8X8GIR2_ACIGI</name>
<dbReference type="EMBL" id="JAHWXT010000012">
    <property type="protein sequence ID" value="MCF0267002.1"/>
    <property type="molecule type" value="Genomic_DNA"/>
</dbReference>
<comment type="caution">
    <text evidence="3">The sequence shown here is derived from an EMBL/GenBank/DDBJ whole genome shotgun (WGS) entry which is preliminary data.</text>
</comment>